<protein>
    <submittedName>
        <fullName evidence="1">Uncharacterized protein</fullName>
    </submittedName>
</protein>
<proteinExistence type="predicted"/>
<name>A0A3B0XVD7_9ZZZZ</name>
<reference evidence="1" key="1">
    <citation type="submission" date="2018-06" db="EMBL/GenBank/DDBJ databases">
        <authorList>
            <person name="Zhirakovskaya E."/>
        </authorList>
    </citation>
    <scope>NUCLEOTIDE SEQUENCE</scope>
</reference>
<sequence length="53" mass="6316">MSKTLAEILNKDHINLNIEERKRLFDEFESERLPVLYEFSANLGFKNPHEILL</sequence>
<dbReference type="AlphaFoldDB" id="A0A3B0XVD7"/>
<organism evidence="1">
    <name type="scientific">hydrothermal vent metagenome</name>
    <dbReference type="NCBI Taxonomy" id="652676"/>
    <lineage>
        <taxon>unclassified sequences</taxon>
        <taxon>metagenomes</taxon>
        <taxon>ecological metagenomes</taxon>
    </lineage>
</organism>
<gene>
    <name evidence="1" type="ORF">MNBD_GAMMA12-3799</name>
</gene>
<accession>A0A3B0XVD7</accession>
<dbReference type="EMBL" id="UOFL01000022">
    <property type="protein sequence ID" value="VAW71471.1"/>
    <property type="molecule type" value="Genomic_DNA"/>
</dbReference>
<evidence type="ECO:0000313" key="1">
    <source>
        <dbReference type="EMBL" id="VAW71471.1"/>
    </source>
</evidence>